<accession>M4ZZB4</accession>
<keyword evidence="3 6" id="KW-0479">Metal-binding</keyword>
<comment type="similarity">
    <text evidence="6">Belongs to the rubredoxin family.</text>
</comment>
<evidence type="ECO:0000256" key="5">
    <source>
        <dbReference type="ARBA" id="ARBA00023004"/>
    </source>
</evidence>
<evidence type="ECO:0000256" key="2">
    <source>
        <dbReference type="ARBA" id="ARBA00022448"/>
    </source>
</evidence>
<dbReference type="InterPro" id="IPR024935">
    <property type="entry name" value="Rubredoxin_dom"/>
</dbReference>
<dbReference type="Pfam" id="PF00301">
    <property type="entry name" value="Rubredoxin"/>
    <property type="match status" value="1"/>
</dbReference>
<dbReference type="EMBL" id="AP012603">
    <property type="protein sequence ID" value="BAM91825.1"/>
    <property type="molecule type" value="Genomic_DNA"/>
</dbReference>
<protein>
    <recommendedName>
        <fullName evidence="6">Rubredoxin</fullName>
    </recommendedName>
</protein>
<evidence type="ECO:0000256" key="6">
    <source>
        <dbReference type="RuleBase" id="RU003820"/>
    </source>
</evidence>
<evidence type="ECO:0000313" key="8">
    <source>
        <dbReference type="EMBL" id="BAM91825.1"/>
    </source>
</evidence>
<dbReference type="GO" id="GO:0005506">
    <property type="term" value="F:iron ion binding"/>
    <property type="evidence" value="ECO:0007669"/>
    <property type="project" value="UniProtKB-UniRule"/>
</dbReference>
<proteinExistence type="inferred from homology"/>
<reference evidence="8 9" key="1">
    <citation type="journal article" date="2013" name="Appl. Environ. Microbiol.">
        <title>Genome analysis suggests that the soil oligotrophic bacterium Agromonas oligotrophica (Bradyrhizobium oligotrophicum) is a nitrogen-fixing symbiont of Aeschynomene indica.</title>
        <authorList>
            <person name="Okubo T."/>
            <person name="Fukushima S."/>
            <person name="Itakura M."/>
            <person name="Oshima K."/>
            <person name="Longtonglang A."/>
            <person name="Teaumroong N."/>
            <person name="Mitsui H."/>
            <person name="Hattori M."/>
            <person name="Hattori R."/>
            <person name="Hattori T."/>
            <person name="Minamisawa K."/>
        </authorList>
    </citation>
    <scope>NUCLEOTIDE SEQUENCE [LARGE SCALE GENOMIC DNA]</scope>
    <source>
        <strain evidence="8 9">S58</strain>
    </source>
</reference>
<dbReference type="GeneID" id="301819579"/>
<dbReference type="CDD" id="cd00730">
    <property type="entry name" value="rubredoxin"/>
    <property type="match status" value="1"/>
</dbReference>
<dbReference type="eggNOG" id="COG1773">
    <property type="taxonomic scope" value="Bacteria"/>
</dbReference>
<dbReference type="PANTHER" id="PTHR47627">
    <property type="entry name" value="RUBREDOXIN"/>
    <property type="match status" value="1"/>
</dbReference>
<dbReference type="STRING" id="1245469.S58_58480"/>
<keyword evidence="5 6" id="KW-0408">Iron</keyword>
<dbReference type="Proteomes" id="UP000011841">
    <property type="component" value="Chromosome"/>
</dbReference>
<evidence type="ECO:0000256" key="4">
    <source>
        <dbReference type="ARBA" id="ARBA00022982"/>
    </source>
</evidence>
<dbReference type="PROSITE" id="PS00202">
    <property type="entry name" value="RUBREDOXIN"/>
    <property type="match status" value="1"/>
</dbReference>
<evidence type="ECO:0000313" key="9">
    <source>
        <dbReference type="Proteomes" id="UP000011841"/>
    </source>
</evidence>
<dbReference type="AlphaFoldDB" id="M4ZZB4"/>
<dbReference type="Gene3D" id="2.20.28.10">
    <property type="match status" value="1"/>
</dbReference>
<keyword evidence="9" id="KW-1185">Reference proteome</keyword>
<evidence type="ECO:0000259" key="7">
    <source>
        <dbReference type="PROSITE" id="PS50903"/>
    </source>
</evidence>
<dbReference type="InterPro" id="IPR018527">
    <property type="entry name" value="Rubredoxin_Fe_BS"/>
</dbReference>
<dbReference type="PROSITE" id="PS50903">
    <property type="entry name" value="RUBREDOXIN_LIKE"/>
    <property type="match status" value="1"/>
</dbReference>
<dbReference type="GO" id="GO:0009055">
    <property type="term" value="F:electron transfer activity"/>
    <property type="evidence" value="ECO:0007669"/>
    <property type="project" value="TreeGrafter"/>
</dbReference>
<dbReference type="InterPro" id="IPR024934">
    <property type="entry name" value="Rubredoxin-like_dom"/>
</dbReference>
<dbReference type="PANTHER" id="PTHR47627:SF1">
    <property type="entry name" value="RUBREDOXIN-1-RELATED"/>
    <property type="match status" value="1"/>
</dbReference>
<dbReference type="PATRIC" id="fig|1245469.3.peg.5987"/>
<dbReference type="KEGG" id="aol:S58_58480"/>
<gene>
    <name evidence="8" type="primary">hupI</name>
    <name evidence="8" type="ORF">S58_58480</name>
</gene>
<dbReference type="RefSeq" id="WP_015668911.1">
    <property type="nucleotide sequence ID" value="NC_020453.1"/>
</dbReference>
<dbReference type="PRINTS" id="PR00163">
    <property type="entry name" value="RUBREDOXIN"/>
</dbReference>
<comment type="cofactor">
    <cofactor evidence="1 6">
        <name>Fe(3+)</name>
        <dbReference type="ChEBI" id="CHEBI:29034"/>
    </cofactor>
</comment>
<sequence length="70" mass="7574">MSGGFENFGVRSDLADDMLLECGICWTRYDPAEGDGVAQIPPGTPFAALPDDWHCPNCDAPKAKFMVVEP</sequence>
<dbReference type="OrthoDB" id="9808980at2"/>
<feature type="domain" description="Rubredoxin-like" evidence="7">
    <location>
        <begin position="17"/>
        <end position="68"/>
    </location>
</feature>
<dbReference type="GO" id="GO:0043448">
    <property type="term" value="P:alkane catabolic process"/>
    <property type="evidence" value="ECO:0007669"/>
    <property type="project" value="TreeGrafter"/>
</dbReference>
<dbReference type="InterPro" id="IPR050526">
    <property type="entry name" value="Rubredoxin_ET"/>
</dbReference>
<dbReference type="HOGENOM" id="CLU_128747_2_1_5"/>
<keyword evidence="2" id="KW-0813">Transport</keyword>
<organism evidence="8 9">
    <name type="scientific">Bradyrhizobium oligotrophicum S58</name>
    <dbReference type="NCBI Taxonomy" id="1245469"/>
    <lineage>
        <taxon>Bacteria</taxon>
        <taxon>Pseudomonadati</taxon>
        <taxon>Pseudomonadota</taxon>
        <taxon>Alphaproteobacteria</taxon>
        <taxon>Hyphomicrobiales</taxon>
        <taxon>Nitrobacteraceae</taxon>
        <taxon>Bradyrhizobium</taxon>
    </lineage>
</organism>
<keyword evidence="4 6" id="KW-0249">Electron transport</keyword>
<name>M4ZZB4_9BRAD</name>
<evidence type="ECO:0000256" key="1">
    <source>
        <dbReference type="ARBA" id="ARBA00001965"/>
    </source>
</evidence>
<evidence type="ECO:0000256" key="3">
    <source>
        <dbReference type="ARBA" id="ARBA00022723"/>
    </source>
</evidence>
<dbReference type="SUPFAM" id="SSF57802">
    <property type="entry name" value="Rubredoxin-like"/>
    <property type="match status" value="1"/>
</dbReference>